<keyword evidence="3" id="KW-1185">Reference proteome</keyword>
<protein>
    <submittedName>
        <fullName evidence="2">Uncharacterized protein</fullName>
    </submittedName>
</protein>
<accession>A0AAE1EMA7</accession>
<feature type="compositionally biased region" description="Polar residues" evidence="1">
    <location>
        <begin position="86"/>
        <end position="96"/>
    </location>
</feature>
<organism evidence="2 3">
    <name type="scientific">Petrolisthes cinctipes</name>
    <name type="common">Flat porcelain crab</name>
    <dbReference type="NCBI Taxonomy" id="88211"/>
    <lineage>
        <taxon>Eukaryota</taxon>
        <taxon>Metazoa</taxon>
        <taxon>Ecdysozoa</taxon>
        <taxon>Arthropoda</taxon>
        <taxon>Crustacea</taxon>
        <taxon>Multicrustacea</taxon>
        <taxon>Malacostraca</taxon>
        <taxon>Eumalacostraca</taxon>
        <taxon>Eucarida</taxon>
        <taxon>Decapoda</taxon>
        <taxon>Pleocyemata</taxon>
        <taxon>Anomura</taxon>
        <taxon>Galatheoidea</taxon>
        <taxon>Porcellanidae</taxon>
        <taxon>Petrolisthes</taxon>
    </lineage>
</organism>
<evidence type="ECO:0000313" key="2">
    <source>
        <dbReference type="EMBL" id="KAK3854456.1"/>
    </source>
</evidence>
<dbReference type="AlphaFoldDB" id="A0AAE1EMA7"/>
<sequence>MDGQTGARKDGQKAATHTLPYHMDRRRTDHQREGLHQIQHHGRKIQDASIRYQDEMDAEVRYCAGRDPGRMDGRLKAAKWPQELKSNGSTTHTLTTVPRGWKTGHQREEPDCIRSSTTDGRFKMHPCIHSRYQDEMDAELHESPVQVVGGTKKAPASHIITSKPRQCHCTRPRALQEEQEICSCIDIATYPHPNVKPNPSILAPLLPPTLSSNSSVATSV</sequence>
<dbReference type="Proteomes" id="UP001286313">
    <property type="component" value="Unassembled WGS sequence"/>
</dbReference>
<name>A0AAE1EMA7_PETCI</name>
<comment type="caution">
    <text evidence="2">The sequence shown here is derived from an EMBL/GenBank/DDBJ whole genome shotgun (WGS) entry which is preliminary data.</text>
</comment>
<feature type="region of interest" description="Disordered" evidence="1">
    <location>
        <begin position="1"/>
        <end position="20"/>
    </location>
</feature>
<feature type="region of interest" description="Disordered" evidence="1">
    <location>
        <begin position="86"/>
        <end position="117"/>
    </location>
</feature>
<evidence type="ECO:0000313" key="3">
    <source>
        <dbReference type="Proteomes" id="UP001286313"/>
    </source>
</evidence>
<evidence type="ECO:0000256" key="1">
    <source>
        <dbReference type="SAM" id="MobiDB-lite"/>
    </source>
</evidence>
<gene>
    <name evidence="2" type="ORF">Pcinc_039069</name>
</gene>
<dbReference type="EMBL" id="JAWQEG010006571">
    <property type="protein sequence ID" value="KAK3854456.1"/>
    <property type="molecule type" value="Genomic_DNA"/>
</dbReference>
<reference evidence="2" key="1">
    <citation type="submission" date="2023-10" db="EMBL/GenBank/DDBJ databases">
        <title>Genome assemblies of two species of porcelain crab, Petrolisthes cinctipes and Petrolisthes manimaculis (Anomura: Porcellanidae).</title>
        <authorList>
            <person name="Angst P."/>
        </authorList>
    </citation>
    <scope>NUCLEOTIDE SEQUENCE</scope>
    <source>
        <strain evidence="2">PB745_01</strain>
        <tissue evidence="2">Gill</tissue>
    </source>
</reference>
<proteinExistence type="predicted"/>